<evidence type="ECO:0000256" key="7">
    <source>
        <dbReference type="ARBA" id="ARBA00022679"/>
    </source>
</evidence>
<dbReference type="InterPro" id="IPR013320">
    <property type="entry name" value="ConA-like_dom_sf"/>
</dbReference>
<evidence type="ECO:0000256" key="10">
    <source>
        <dbReference type="ARBA" id="ARBA00022734"/>
    </source>
</evidence>
<dbReference type="EMBL" id="MU089784">
    <property type="protein sequence ID" value="KAF7849417.1"/>
    <property type="molecule type" value="Genomic_DNA"/>
</dbReference>
<keyword evidence="5" id="KW-1003">Cell membrane</keyword>
<name>A0A8T0CP51_CORYI</name>
<keyword evidence="16" id="KW-0675">Receptor</keyword>
<evidence type="ECO:0000256" key="1">
    <source>
        <dbReference type="ARBA" id="ARBA00004251"/>
    </source>
</evidence>
<dbReference type="SMART" id="SM00220">
    <property type="entry name" value="S_TKc"/>
    <property type="match status" value="1"/>
</dbReference>
<dbReference type="CDD" id="cd14066">
    <property type="entry name" value="STKc_IRAK"/>
    <property type="match status" value="1"/>
</dbReference>
<keyword evidence="7" id="KW-0808">Transferase</keyword>
<keyword evidence="9 20" id="KW-0732">Signal</keyword>
<dbReference type="PROSITE" id="PS00108">
    <property type="entry name" value="PROTEIN_KINASE_ST"/>
    <property type="match status" value="1"/>
</dbReference>
<dbReference type="GO" id="GO:0005524">
    <property type="term" value="F:ATP binding"/>
    <property type="evidence" value="ECO:0007669"/>
    <property type="project" value="UniProtKB-UniRule"/>
</dbReference>
<evidence type="ECO:0000256" key="16">
    <source>
        <dbReference type="ARBA" id="ARBA00023170"/>
    </source>
</evidence>
<evidence type="ECO:0000256" key="15">
    <source>
        <dbReference type="ARBA" id="ARBA00023136"/>
    </source>
</evidence>
<keyword evidence="14 19" id="KW-1133">Transmembrane helix</keyword>
<dbReference type="InterPro" id="IPR011009">
    <property type="entry name" value="Kinase-like_dom_sf"/>
</dbReference>
<feature type="signal peptide" evidence="20">
    <location>
        <begin position="1"/>
        <end position="36"/>
    </location>
</feature>
<dbReference type="FunFam" id="3.30.200.20:FF:000168">
    <property type="entry name" value="L-type lectin-domain containing receptor kinase IX.1"/>
    <property type="match status" value="1"/>
</dbReference>
<gene>
    <name evidence="22" type="ORF">BT93_L0815</name>
</gene>
<keyword evidence="8 19" id="KW-0812">Transmembrane</keyword>
<evidence type="ECO:0000313" key="23">
    <source>
        <dbReference type="Proteomes" id="UP000806378"/>
    </source>
</evidence>
<comment type="similarity">
    <text evidence="2">In the N-terminal section; belongs to the leguminous lectin family.</text>
</comment>
<dbReference type="OrthoDB" id="4062651at2759"/>
<keyword evidence="23" id="KW-1185">Reference proteome</keyword>
<dbReference type="GO" id="GO:0005886">
    <property type="term" value="C:plasma membrane"/>
    <property type="evidence" value="ECO:0007669"/>
    <property type="project" value="UniProtKB-SubCell"/>
</dbReference>
<keyword evidence="15 19" id="KW-0472">Membrane</keyword>
<dbReference type="SUPFAM" id="SSF56112">
    <property type="entry name" value="Protein kinase-like (PK-like)"/>
    <property type="match status" value="1"/>
</dbReference>
<organism evidence="22 23">
    <name type="scientific">Corymbia citriodora subsp. variegata</name>
    <dbReference type="NCBI Taxonomy" id="360336"/>
    <lineage>
        <taxon>Eukaryota</taxon>
        <taxon>Viridiplantae</taxon>
        <taxon>Streptophyta</taxon>
        <taxon>Embryophyta</taxon>
        <taxon>Tracheophyta</taxon>
        <taxon>Spermatophyta</taxon>
        <taxon>Magnoliopsida</taxon>
        <taxon>eudicotyledons</taxon>
        <taxon>Gunneridae</taxon>
        <taxon>Pentapetalae</taxon>
        <taxon>rosids</taxon>
        <taxon>malvids</taxon>
        <taxon>Myrtales</taxon>
        <taxon>Myrtaceae</taxon>
        <taxon>Myrtoideae</taxon>
        <taxon>Eucalypteae</taxon>
        <taxon>Corymbia</taxon>
    </lineage>
</organism>
<dbReference type="Pfam" id="PF00139">
    <property type="entry name" value="Lectin_legB"/>
    <property type="match status" value="1"/>
</dbReference>
<comment type="similarity">
    <text evidence="3">In the C-terminal section; belongs to the protein kinase superfamily. Ser/Thr protein kinase family.</text>
</comment>
<dbReference type="GO" id="GO:0002229">
    <property type="term" value="P:defense response to oomycetes"/>
    <property type="evidence" value="ECO:0007669"/>
    <property type="project" value="UniProtKB-ARBA"/>
</dbReference>
<dbReference type="PROSITE" id="PS50011">
    <property type="entry name" value="PROTEIN_KINASE_DOM"/>
    <property type="match status" value="1"/>
</dbReference>
<dbReference type="InterPro" id="IPR019825">
    <property type="entry name" value="Lectin_legB_Mn/Ca_BS"/>
</dbReference>
<dbReference type="EC" id="2.7.11.1" evidence="4"/>
<dbReference type="InterPro" id="IPR017441">
    <property type="entry name" value="Protein_kinase_ATP_BS"/>
</dbReference>
<protein>
    <recommendedName>
        <fullName evidence="4">non-specific serine/threonine protein kinase</fullName>
        <ecNumber evidence="4">2.7.11.1</ecNumber>
    </recommendedName>
</protein>
<dbReference type="Pfam" id="PF00069">
    <property type="entry name" value="Pkinase"/>
    <property type="match status" value="1"/>
</dbReference>
<evidence type="ECO:0000256" key="6">
    <source>
        <dbReference type="ARBA" id="ARBA00022527"/>
    </source>
</evidence>
<keyword evidence="12" id="KW-0418">Kinase</keyword>
<comment type="subcellular location">
    <subcellularLocation>
        <location evidence="1">Cell membrane</location>
        <topology evidence="1">Single-pass type I membrane protein</topology>
    </subcellularLocation>
</comment>
<feature type="transmembrane region" description="Helical" evidence="19">
    <location>
        <begin position="303"/>
        <end position="325"/>
    </location>
</feature>
<dbReference type="Gene3D" id="1.10.510.10">
    <property type="entry name" value="Transferase(Phosphotransferase) domain 1"/>
    <property type="match status" value="1"/>
</dbReference>
<evidence type="ECO:0000256" key="3">
    <source>
        <dbReference type="ARBA" id="ARBA00010217"/>
    </source>
</evidence>
<dbReference type="Gene3D" id="3.30.200.20">
    <property type="entry name" value="Phosphorylase Kinase, domain 1"/>
    <property type="match status" value="1"/>
</dbReference>
<keyword evidence="13 18" id="KW-0067">ATP-binding</keyword>
<feature type="domain" description="Protein kinase" evidence="21">
    <location>
        <begin position="369"/>
        <end position="647"/>
    </location>
</feature>
<dbReference type="FunFam" id="1.10.510.10:FF:000240">
    <property type="entry name" value="Lectin-domain containing receptor kinase A4.3"/>
    <property type="match status" value="1"/>
</dbReference>
<proteinExistence type="inferred from homology"/>
<dbReference type="Gene3D" id="2.60.120.200">
    <property type="match status" value="1"/>
</dbReference>
<dbReference type="PROSITE" id="PS00307">
    <property type="entry name" value="LECTIN_LEGUME_BETA"/>
    <property type="match status" value="1"/>
</dbReference>
<evidence type="ECO:0000256" key="18">
    <source>
        <dbReference type="PROSITE-ProRule" id="PRU10141"/>
    </source>
</evidence>
<dbReference type="Gramene" id="rna-gnl|WGS:JABURB|Cocit.L0815.1">
    <property type="protein sequence ID" value="cds-KAF7849417.1"/>
    <property type="gene ID" value="gene-BT93_L0815"/>
</dbReference>
<dbReference type="PROSITE" id="PS00107">
    <property type="entry name" value="PROTEIN_KINASE_ATP"/>
    <property type="match status" value="1"/>
</dbReference>
<dbReference type="PANTHER" id="PTHR27007">
    <property type="match status" value="1"/>
</dbReference>
<dbReference type="InterPro" id="IPR000719">
    <property type="entry name" value="Prot_kinase_dom"/>
</dbReference>
<keyword evidence="6" id="KW-0723">Serine/threonine-protein kinase</keyword>
<dbReference type="Proteomes" id="UP000806378">
    <property type="component" value="Unassembled WGS sequence"/>
</dbReference>
<evidence type="ECO:0000256" key="2">
    <source>
        <dbReference type="ARBA" id="ARBA00008536"/>
    </source>
</evidence>
<dbReference type="SUPFAM" id="SSF49899">
    <property type="entry name" value="Concanavalin A-like lectins/glucanases"/>
    <property type="match status" value="1"/>
</dbReference>
<evidence type="ECO:0000256" key="12">
    <source>
        <dbReference type="ARBA" id="ARBA00022777"/>
    </source>
</evidence>
<dbReference type="GO" id="GO:0004674">
    <property type="term" value="F:protein serine/threonine kinase activity"/>
    <property type="evidence" value="ECO:0007669"/>
    <property type="project" value="UniProtKB-KW"/>
</dbReference>
<evidence type="ECO:0000256" key="8">
    <source>
        <dbReference type="ARBA" id="ARBA00022692"/>
    </source>
</evidence>
<dbReference type="InterPro" id="IPR001220">
    <property type="entry name" value="Legume_lectin_dom"/>
</dbReference>
<evidence type="ECO:0000256" key="9">
    <source>
        <dbReference type="ARBA" id="ARBA00022729"/>
    </source>
</evidence>
<keyword evidence="11 18" id="KW-0547">Nucleotide-binding</keyword>
<dbReference type="CDD" id="cd06899">
    <property type="entry name" value="lectin_legume_LecRK_Arcelin_ConA"/>
    <property type="match status" value="1"/>
</dbReference>
<evidence type="ECO:0000256" key="4">
    <source>
        <dbReference type="ARBA" id="ARBA00012513"/>
    </source>
</evidence>
<feature type="chain" id="PRO_5035860605" description="non-specific serine/threonine protein kinase" evidence="20">
    <location>
        <begin position="37"/>
        <end position="694"/>
    </location>
</feature>
<evidence type="ECO:0000259" key="21">
    <source>
        <dbReference type="PROSITE" id="PS50011"/>
    </source>
</evidence>
<keyword evidence="17" id="KW-0325">Glycoprotein</keyword>
<dbReference type="InterPro" id="IPR050528">
    <property type="entry name" value="L-type_Lectin-RKs"/>
</dbReference>
<evidence type="ECO:0000256" key="14">
    <source>
        <dbReference type="ARBA" id="ARBA00022989"/>
    </source>
</evidence>
<evidence type="ECO:0000313" key="22">
    <source>
        <dbReference type="EMBL" id="KAF7849417.1"/>
    </source>
</evidence>
<evidence type="ECO:0000256" key="19">
    <source>
        <dbReference type="SAM" id="Phobius"/>
    </source>
</evidence>
<feature type="binding site" evidence="18">
    <location>
        <position position="399"/>
    </location>
    <ligand>
        <name>ATP</name>
        <dbReference type="ChEBI" id="CHEBI:30616"/>
    </ligand>
</feature>
<keyword evidence="10" id="KW-0430">Lectin</keyword>
<accession>A0A8T0CP51</accession>
<dbReference type="InterPro" id="IPR008271">
    <property type="entry name" value="Ser/Thr_kinase_AS"/>
</dbReference>
<evidence type="ECO:0000256" key="13">
    <source>
        <dbReference type="ARBA" id="ARBA00022840"/>
    </source>
</evidence>
<evidence type="ECO:0000256" key="11">
    <source>
        <dbReference type="ARBA" id="ARBA00022741"/>
    </source>
</evidence>
<dbReference type="GO" id="GO:0030246">
    <property type="term" value="F:carbohydrate binding"/>
    <property type="evidence" value="ECO:0007669"/>
    <property type="project" value="UniProtKB-KW"/>
</dbReference>
<reference evidence="22" key="1">
    <citation type="submission" date="2020-05" db="EMBL/GenBank/DDBJ databases">
        <title>WGS assembly of Corymbia citriodora subspecies variegata.</title>
        <authorList>
            <person name="Barry K."/>
            <person name="Hundley H."/>
            <person name="Shu S."/>
            <person name="Jenkins J."/>
            <person name="Grimwood J."/>
            <person name="Baten A."/>
        </authorList>
    </citation>
    <scope>NUCLEOTIDE SEQUENCE</scope>
    <source>
        <strain evidence="22">CV2-018</strain>
    </source>
</reference>
<evidence type="ECO:0000256" key="17">
    <source>
        <dbReference type="ARBA" id="ARBA00023180"/>
    </source>
</evidence>
<evidence type="ECO:0000256" key="20">
    <source>
        <dbReference type="SAM" id="SignalP"/>
    </source>
</evidence>
<sequence length="694" mass="77058">MIRTRIAHGSVRMHLTKGALAITMFILSLSIPSTNAESFHNISFNFSSFQSNNQNINFQGNASILNSHIQLTQGEPLECPIDAVGRATYQQPMHLWDSSTGNLADFASQFTFVIDSHSNSSRADGLVFFLAPDGLQIPEHSEGCFLGLTNSTPNSTNSSIAFVAVEFDTFYDHATNAWDPPCDHVGIDVNSLNSVNKTCVSWMDYNIFNGETLHAQVTYNSTEMSLSVVFGDNADNSTSLYYQPLNLTEYLPEWVVFGFSASTGRFLEAHTILSWEFNSGLQIPDTPSSAMTRGHMINSWERGFIFGLSSLVFLILVAGFCWYYYKLKRNRNDQSGEEEDVPGMDEGFEQSKGPKKYSYKVLAMATNNFANNRLLGEGGFGGVYEGHLADVNSHVAIKKITPESNQGVKEYSTEVKTIRHLRHKNLVELIGWCHEKNKFLLVYEFMSNGSLDFHLFKGTTPLTWEKRYNIAQGIALGLKYLHEDLKQCVVHRDIKSSNILLDTQFEAKLGDFGLARIVDHAKGSQTTLLAGTMGYLAPECIYTGRASKESDVYSFGVVLLEVACGRKAIELKASEDQVQLVEWVWELYGIGKILDAADPKLGENYDTRQMECLMIVGLWCTHPDPKERPPISKAVTFLNFDTSPPILPSKLPIPTYIIPPSPIAELSQHSSASFGRIEPPSACSTELSAFTGSS</sequence>
<dbReference type="AlphaFoldDB" id="A0A8T0CP51"/>
<evidence type="ECO:0000256" key="5">
    <source>
        <dbReference type="ARBA" id="ARBA00022475"/>
    </source>
</evidence>
<comment type="caution">
    <text evidence="22">The sequence shown here is derived from an EMBL/GenBank/DDBJ whole genome shotgun (WGS) entry which is preliminary data.</text>
</comment>